<dbReference type="SUPFAM" id="SSF53067">
    <property type="entry name" value="Actin-like ATPase domain"/>
    <property type="match status" value="1"/>
</dbReference>
<organism evidence="2 3">
    <name type="scientific">Cellulomonas soli</name>
    <dbReference type="NCBI Taxonomy" id="931535"/>
    <lineage>
        <taxon>Bacteria</taxon>
        <taxon>Bacillati</taxon>
        <taxon>Actinomycetota</taxon>
        <taxon>Actinomycetes</taxon>
        <taxon>Micrococcales</taxon>
        <taxon>Cellulomonadaceae</taxon>
        <taxon>Cellulomonas</taxon>
    </lineage>
</organism>
<proteinExistence type="inferred from homology"/>
<dbReference type="RefSeq" id="WP_223203472.1">
    <property type="nucleotide sequence ID" value="NZ_BAABBJ010000009.1"/>
</dbReference>
<dbReference type="PANTHER" id="PTHR18964">
    <property type="entry name" value="ROK (REPRESSOR, ORF, KINASE) FAMILY"/>
    <property type="match status" value="1"/>
</dbReference>
<dbReference type="InterPro" id="IPR000600">
    <property type="entry name" value="ROK"/>
</dbReference>
<gene>
    <name evidence="2" type="ORF">CSO01_10760</name>
</gene>
<accession>A0A512PAW9</accession>
<dbReference type="Pfam" id="PF00480">
    <property type="entry name" value="ROK"/>
    <property type="match status" value="1"/>
</dbReference>
<sequence>MDAMTTPPPPGGAAGAWSVGLDVGGTKVQAVLLDEHGGVHDRLRVPTRRGLVGVAGSAAEAVDGVLRAAGVASAAVRGVGVGLPGVVDPRRGTVENAVNLGITRREPFATVLQTMLGGLPVLLENDLNAAVLGAAHVLDVVEGQQVDDLAFLALGTGLAAGLLLHGDLRRGARRAAGEIGHLIYVPGGLPCPCGQRGCLEQYASGSALDAAWPSTSARPAPVELFEAAAGGDERALAVRETFVRAVVAAIRVLVLTCDPERIVVGGGVSELGEPLLEAIVAELDRQARTSPFLATTAMTDRIRLVPPGLPVGAVGAALVFRAPAEGRTEEVGV</sequence>
<evidence type="ECO:0000256" key="1">
    <source>
        <dbReference type="ARBA" id="ARBA00006479"/>
    </source>
</evidence>
<reference evidence="2 3" key="1">
    <citation type="submission" date="2019-07" db="EMBL/GenBank/DDBJ databases">
        <title>Whole genome shotgun sequence of Cellulomonas soli NBRC 109434.</title>
        <authorList>
            <person name="Hosoyama A."/>
            <person name="Uohara A."/>
            <person name="Ohji S."/>
            <person name="Ichikawa N."/>
        </authorList>
    </citation>
    <scope>NUCLEOTIDE SEQUENCE [LARGE SCALE GENOMIC DNA]</scope>
    <source>
        <strain evidence="2 3">NBRC 109434</strain>
    </source>
</reference>
<protein>
    <submittedName>
        <fullName evidence="2">NagC family transcriptional regulator</fullName>
    </submittedName>
</protein>
<dbReference type="InterPro" id="IPR043129">
    <property type="entry name" value="ATPase_NBD"/>
</dbReference>
<comment type="caution">
    <text evidence="2">The sequence shown here is derived from an EMBL/GenBank/DDBJ whole genome shotgun (WGS) entry which is preliminary data.</text>
</comment>
<dbReference type="AlphaFoldDB" id="A0A512PAW9"/>
<dbReference type="Gene3D" id="3.30.420.40">
    <property type="match status" value="2"/>
</dbReference>
<dbReference type="EMBL" id="BKAL01000003">
    <property type="protein sequence ID" value="GEP68361.1"/>
    <property type="molecule type" value="Genomic_DNA"/>
</dbReference>
<evidence type="ECO:0000313" key="3">
    <source>
        <dbReference type="Proteomes" id="UP000321798"/>
    </source>
</evidence>
<dbReference type="Proteomes" id="UP000321798">
    <property type="component" value="Unassembled WGS sequence"/>
</dbReference>
<keyword evidence="3" id="KW-1185">Reference proteome</keyword>
<dbReference type="PANTHER" id="PTHR18964:SF149">
    <property type="entry name" value="BIFUNCTIONAL UDP-N-ACETYLGLUCOSAMINE 2-EPIMERASE_N-ACETYLMANNOSAMINE KINASE"/>
    <property type="match status" value="1"/>
</dbReference>
<evidence type="ECO:0000313" key="2">
    <source>
        <dbReference type="EMBL" id="GEP68361.1"/>
    </source>
</evidence>
<comment type="similarity">
    <text evidence="1">Belongs to the ROK (NagC/XylR) family.</text>
</comment>
<name>A0A512PAW9_9CELL</name>